<keyword evidence="1" id="KW-0732">Signal</keyword>
<protein>
    <submittedName>
        <fullName evidence="2">Uncharacterized protein</fullName>
    </submittedName>
</protein>
<feature type="signal peptide" evidence="1">
    <location>
        <begin position="1"/>
        <end position="17"/>
    </location>
</feature>
<organism evidence="2 3">
    <name type="scientific">Claviceps africana</name>
    <dbReference type="NCBI Taxonomy" id="83212"/>
    <lineage>
        <taxon>Eukaryota</taxon>
        <taxon>Fungi</taxon>
        <taxon>Dikarya</taxon>
        <taxon>Ascomycota</taxon>
        <taxon>Pezizomycotina</taxon>
        <taxon>Sordariomycetes</taxon>
        <taxon>Hypocreomycetidae</taxon>
        <taxon>Hypocreales</taxon>
        <taxon>Clavicipitaceae</taxon>
        <taxon>Claviceps</taxon>
    </lineage>
</organism>
<comment type="caution">
    <text evidence="2">The sequence shown here is derived from an EMBL/GenBank/DDBJ whole genome shotgun (WGS) entry which is preliminary data.</text>
</comment>
<evidence type="ECO:0000313" key="3">
    <source>
        <dbReference type="Proteomes" id="UP000811619"/>
    </source>
</evidence>
<gene>
    <name evidence="2" type="ORF">E4U42_003625</name>
</gene>
<reference evidence="2" key="1">
    <citation type="journal article" date="2020" name="bioRxiv">
        <title>Whole genome comparisons of ergot fungi reveals the divergence and evolution of species within the genus Claviceps are the result of varying mechanisms driving genome evolution and host range expansion.</title>
        <authorList>
            <person name="Wyka S.A."/>
            <person name="Mondo S.J."/>
            <person name="Liu M."/>
            <person name="Dettman J."/>
            <person name="Nalam V."/>
            <person name="Broders K.D."/>
        </authorList>
    </citation>
    <scope>NUCLEOTIDE SEQUENCE</scope>
    <source>
        <strain evidence="2">CCC 489</strain>
    </source>
</reference>
<proteinExistence type="predicted"/>
<dbReference type="Proteomes" id="UP000811619">
    <property type="component" value="Unassembled WGS sequence"/>
</dbReference>
<keyword evidence="3" id="KW-1185">Reference proteome</keyword>
<evidence type="ECO:0000256" key="1">
    <source>
        <dbReference type="SAM" id="SignalP"/>
    </source>
</evidence>
<accession>A0A8K0JEU0</accession>
<dbReference type="AlphaFoldDB" id="A0A8K0JEU0"/>
<sequence length="65" mass="6773">MKLPVAALLFASALVRALPAEEVAAAQEHEVVAAQEQEAAAAKYRFGNFDDDGIKYGAKISGGPV</sequence>
<evidence type="ECO:0000313" key="2">
    <source>
        <dbReference type="EMBL" id="KAG5929971.1"/>
    </source>
</evidence>
<feature type="chain" id="PRO_5035436239" evidence="1">
    <location>
        <begin position="18"/>
        <end position="65"/>
    </location>
</feature>
<dbReference type="EMBL" id="SRPY01000030">
    <property type="protein sequence ID" value="KAG5929971.1"/>
    <property type="molecule type" value="Genomic_DNA"/>
</dbReference>
<name>A0A8K0JEU0_9HYPO</name>